<dbReference type="AlphaFoldDB" id="A0AAP2Z215"/>
<dbReference type="InterPro" id="IPR006015">
    <property type="entry name" value="Universal_stress_UspA"/>
</dbReference>
<dbReference type="Proteomes" id="UP001321018">
    <property type="component" value="Unassembled WGS sequence"/>
</dbReference>
<dbReference type="PRINTS" id="PR01438">
    <property type="entry name" value="UNVRSLSTRESS"/>
</dbReference>
<dbReference type="CDD" id="cd00293">
    <property type="entry name" value="USP-like"/>
    <property type="match status" value="1"/>
</dbReference>
<dbReference type="PANTHER" id="PTHR46268:SF6">
    <property type="entry name" value="UNIVERSAL STRESS PROTEIN UP12"/>
    <property type="match status" value="1"/>
</dbReference>
<dbReference type="SUPFAM" id="SSF52402">
    <property type="entry name" value="Adenine nucleotide alpha hydrolases-like"/>
    <property type="match status" value="1"/>
</dbReference>
<dbReference type="PANTHER" id="PTHR46268">
    <property type="entry name" value="STRESS RESPONSE PROTEIN NHAX"/>
    <property type="match status" value="1"/>
</dbReference>
<gene>
    <name evidence="3" type="ORF">OB960_14805</name>
</gene>
<dbReference type="Pfam" id="PF00582">
    <property type="entry name" value="Usp"/>
    <property type="match status" value="1"/>
</dbReference>
<reference evidence="3" key="1">
    <citation type="submission" date="2022-09" db="EMBL/GenBank/DDBJ databases">
        <title>Enrichment on poylsaccharides allowed isolation of novel metabolic and taxonomic groups of Haloarchaea.</title>
        <authorList>
            <person name="Sorokin D.Y."/>
            <person name="Elcheninov A.G."/>
            <person name="Khizhniak T.V."/>
            <person name="Kolganova T.V."/>
            <person name="Kublanov I.V."/>
        </authorList>
    </citation>
    <scope>NUCLEOTIDE SEQUENCE</scope>
    <source>
        <strain evidence="3">AArc-xg1-1</strain>
    </source>
</reference>
<name>A0AAP2Z215_9EURY</name>
<evidence type="ECO:0000256" key="1">
    <source>
        <dbReference type="ARBA" id="ARBA00008791"/>
    </source>
</evidence>
<dbReference type="RefSeq" id="WP_338004485.1">
    <property type="nucleotide sequence ID" value="NZ_JAOPKA010000009.1"/>
</dbReference>
<comment type="caution">
    <text evidence="3">The sequence shown here is derived from an EMBL/GenBank/DDBJ whole genome shotgun (WGS) entry which is preliminary data.</text>
</comment>
<dbReference type="InterPro" id="IPR014729">
    <property type="entry name" value="Rossmann-like_a/b/a_fold"/>
</dbReference>
<feature type="domain" description="UspA" evidence="2">
    <location>
        <begin position="2"/>
        <end position="145"/>
    </location>
</feature>
<proteinExistence type="inferred from homology"/>
<evidence type="ECO:0000259" key="2">
    <source>
        <dbReference type="Pfam" id="PF00582"/>
    </source>
</evidence>
<evidence type="ECO:0000313" key="3">
    <source>
        <dbReference type="EMBL" id="MCU4742664.1"/>
    </source>
</evidence>
<dbReference type="Gene3D" id="3.40.50.620">
    <property type="entry name" value="HUPs"/>
    <property type="match status" value="1"/>
</dbReference>
<sequence length="145" mass="15543">MRFLVATDGSEVSDTAVEYAAREAIAWGVPLEIVHVLTPETELVDGNLVLPGEEEAMEHGEGTLRQAKRRAVEIVDGSESESEIEITTELLAGRPAEAITQHADETGVTAIYVGHRGLSEKRQQVVGSVAKTVVDKATVPVTIIK</sequence>
<organism evidence="3 4">
    <name type="scientific">Natronoglomus mannanivorans</name>
    <dbReference type="NCBI Taxonomy" id="2979990"/>
    <lineage>
        <taxon>Archaea</taxon>
        <taxon>Methanobacteriati</taxon>
        <taxon>Methanobacteriota</taxon>
        <taxon>Stenosarchaea group</taxon>
        <taxon>Halobacteria</taxon>
        <taxon>Halobacteriales</taxon>
        <taxon>Natrialbaceae</taxon>
        <taxon>Natronoglomus</taxon>
    </lineage>
</organism>
<accession>A0AAP2Z215</accession>
<protein>
    <submittedName>
        <fullName evidence="3">Universal stress protein</fullName>
    </submittedName>
</protein>
<dbReference type="EMBL" id="JAOPKA010000009">
    <property type="protein sequence ID" value="MCU4742664.1"/>
    <property type="molecule type" value="Genomic_DNA"/>
</dbReference>
<evidence type="ECO:0000313" key="4">
    <source>
        <dbReference type="Proteomes" id="UP001321018"/>
    </source>
</evidence>
<comment type="similarity">
    <text evidence="1">Belongs to the universal stress protein A family.</text>
</comment>
<dbReference type="InterPro" id="IPR006016">
    <property type="entry name" value="UspA"/>
</dbReference>